<comment type="caution">
    <text evidence="2">The sequence shown here is derived from an EMBL/GenBank/DDBJ whole genome shotgun (WGS) entry which is preliminary data.</text>
</comment>
<evidence type="ECO:0000259" key="1">
    <source>
        <dbReference type="Pfam" id="PF01966"/>
    </source>
</evidence>
<accession>A0A840HTR6</accession>
<dbReference type="Gene3D" id="1.10.3210.10">
    <property type="entry name" value="Hypothetical protein af1432"/>
    <property type="match status" value="1"/>
</dbReference>
<dbReference type="AlphaFoldDB" id="A0A840HTR6"/>
<dbReference type="SUPFAM" id="SSF109604">
    <property type="entry name" value="HD-domain/PDEase-like"/>
    <property type="match status" value="1"/>
</dbReference>
<dbReference type="InterPro" id="IPR052567">
    <property type="entry name" value="OP_Dioxygenase"/>
</dbReference>
<sequence>MEKYMTEKKTSGPDFSALTEATPADWQHITGKLASFADRLPDRVLAHLQLLEGDGGGFPVDRLQHCLQTATLAYRDGRDEEFVVMALLHDIGDILSIYSHADMAAALLKPFVSNETHWIVQQHGLFQGYYFFHHIGLDRDAREVFRGHPCFAAAAEFVEKYDQRAFDARYDTAPLSFFEPMVRRVMAEPRNAFISRNTVNLS</sequence>
<evidence type="ECO:0000313" key="2">
    <source>
        <dbReference type="EMBL" id="MBB4641323.1"/>
    </source>
</evidence>
<dbReference type="Proteomes" id="UP000575068">
    <property type="component" value="Unassembled WGS sequence"/>
</dbReference>
<feature type="domain" description="HD" evidence="1">
    <location>
        <begin position="62"/>
        <end position="123"/>
    </location>
</feature>
<proteinExistence type="predicted"/>
<dbReference type="InterPro" id="IPR006674">
    <property type="entry name" value="HD_domain"/>
</dbReference>
<name>A0A840HTR6_9SPHN</name>
<protein>
    <submittedName>
        <fullName evidence="2">Putative HD phosphohydrolase</fullName>
    </submittedName>
</protein>
<dbReference type="PANTHER" id="PTHR40202:SF1">
    <property type="entry name" value="HD DOMAIN-CONTAINING PROTEIN"/>
    <property type="match status" value="1"/>
</dbReference>
<dbReference type="EMBL" id="JACHOV010000005">
    <property type="protein sequence ID" value="MBB4641323.1"/>
    <property type="molecule type" value="Genomic_DNA"/>
</dbReference>
<organism evidence="2 3">
    <name type="scientific">Rhizorhapis suberifaciens</name>
    <name type="common">corky root of lettuce</name>
    <dbReference type="NCBI Taxonomy" id="13656"/>
    <lineage>
        <taxon>Bacteria</taxon>
        <taxon>Pseudomonadati</taxon>
        <taxon>Pseudomonadota</taxon>
        <taxon>Alphaproteobacteria</taxon>
        <taxon>Sphingomonadales</taxon>
        <taxon>Sphingomonadaceae</taxon>
        <taxon>Rhizorhapis</taxon>
    </lineage>
</organism>
<dbReference type="GO" id="GO:0016787">
    <property type="term" value="F:hydrolase activity"/>
    <property type="evidence" value="ECO:0007669"/>
    <property type="project" value="UniProtKB-KW"/>
</dbReference>
<reference evidence="2 3" key="1">
    <citation type="submission" date="2020-08" db="EMBL/GenBank/DDBJ databases">
        <title>Genomic Encyclopedia of Type Strains, Phase IV (KMG-IV): sequencing the most valuable type-strain genomes for metagenomic binning, comparative biology and taxonomic classification.</title>
        <authorList>
            <person name="Goeker M."/>
        </authorList>
    </citation>
    <scope>NUCLEOTIDE SEQUENCE [LARGE SCALE GENOMIC DNA]</scope>
    <source>
        <strain evidence="2 3">DSM 7465</strain>
    </source>
</reference>
<dbReference type="Pfam" id="PF01966">
    <property type="entry name" value="HD"/>
    <property type="match status" value="1"/>
</dbReference>
<dbReference type="PANTHER" id="PTHR40202">
    <property type="match status" value="1"/>
</dbReference>
<gene>
    <name evidence="2" type="ORF">HNQ99_001628</name>
</gene>
<keyword evidence="3" id="KW-1185">Reference proteome</keyword>
<evidence type="ECO:0000313" key="3">
    <source>
        <dbReference type="Proteomes" id="UP000575068"/>
    </source>
</evidence>
<keyword evidence="2" id="KW-0378">Hydrolase</keyword>